<sequence>MTSEQSAGGADAAAPAAAAPPSAPPRWSPRRWARAVNDRVPTKWIATICTLAFLGATAAFGGAAEVAKPAIPELSAGQMFLGAELEMTVVSAELADERSGSGVSPAHDGDDRVLTVVLDVVNRDEEARTSYGYDAARGITLVDVETRDVDETTSILNGDASVARIDEPNFNPYLQPNVPVRLILSWQVAADTLHDGDEIRLRLPTAVETVGTMVVSGEYWTDLRTGAYVTVTVDDIGLGTAYVEATP</sequence>
<reference evidence="2" key="1">
    <citation type="journal article" date="2014" name="Int. J. Syst. Evol. Microbiol.">
        <title>Complete genome sequence of Corynebacterium casei LMG S-19264T (=DSM 44701T), isolated from a smear-ripened cheese.</title>
        <authorList>
            <consortium name="US DOE Joint Genome Institute (JGI-PGF)"/>
            <person name="Walter F."/>
            <person name="Albersmeier A."/>
            <person name="Kalinowski J."/>
            <person name="Ruckert C."/>
        </authorList>
    </citation>
    <scope>NUCLEOTIDE SEQUENCE</scope>
    <source>
        <strain evidence="2">VKM Ac-1958</strain>
    </source>
</reference>
<comment type="caution">
    <text evidence="2">The sequence shown here is derived from an EMBL/GenBank/DDBJ whole genome shotgun (WGS) entry which is preliminary data.</text>
</comment>
<organism evidence="2 3">
    <name type="scientific">Microbacterium keratanolyticum</name>
    <dbReference type="NCBI Taxonomy" id="67574"/>
    <lineage>
        <taxon>Bacteria</taxon>
        <taxon>Bacillati</taxon>
        <taxon>Actinomycetota</taxon>
        <taxon>Actinomycetes</taxon>
        <taxon>Micrococcales</taxon>
        <taxon>Microbacteriaceae</taxon>
        <taxon>Microbacterium</taxon>
    </lineage>
</organism>
<evidence type="ECO:0000313" key="2">
    <source>
        <dbReference type="EMBL" id="GLK01304.1"/>
    </source>
</evidence>
<name>A0A9W6HRH1_9MICO</name>
<proteinExistence type="predicted"/>
<keyword evidence="3" id="KW-1185">Reference proteome</keyword>
<accession>A0A9W6HRH1</accession>
<evidence type="ECO:0000256" key="1">
    <source>
        <dbReference type="SAM" id="MobiDB-lite"/>
    </source>
</evidence>
<dbReference type="AlphaFoldDB" id="A0A9W6HRH1"/>
<evidence type="ECO:0000313" key="3">
    <source>
        <dbReference type="Proteomes" id="UP001142325"/>
    </source>
</evidence>
<dbReference type="Proteomes" id="UP001142325">
    <property type="component" value="Unassembled WGS sequence"/>
</dbReference>
<protein>
    <submittedName>
        <fullName evidence="2">Uncharacterized protein</fullName>
    </submittedName>
</protein>
<reference evidence="2" key="2">
    <citation type="submission" date="2023-01" db="EMBL/GenBank/DDBJ databases">
        <authorList>
            <person name="Sun Q."/>
            <person name="Evtushenko L."/>
        </authorList>
    </citation>
    <scope>NUCLEOTIDE SEQUENCE</scope>
    <source>
        <strain evidence="2">VKM Ac-1958</strain>
    </source>
</reference>
<dbReference type="RefSeq" id="WP_204938957.1">
    <property type="nucleotide sequence ID" value="NZ_BAAAUM010000001.1"/>
</dbReference>
<dbReference type="EMBL" id="BSET01000001">
    <property type="protein sequence ID" value="GLK01304.1"/>
    <property type="molecule type" value="Genomic_DNA"/>
</dbReference>
<gene>
    <name evidence="2" type="ORF">GCM10017596_10190</name>
</gene>
<feature type="region of interest" description="Disordered" evidence="1">
    <location>
        <begin position="1"/>
        <end position="30"/>
    </location>
</feature>